<evidence type="ECO:0000256" key="4">
    <source>
        <dbReference type="ARBA" id="ARBA00022723"/>
    </source>
</evidence>
<evidence type="ECO:0000313" key="8">
    <source>
        <dbReference type="Proteomes" id="UP000263273"/>
    </source>
</evidence>
<keyword evidence="3 6" id="KW-0808">Transferase</keyword>
<name>A0A354YZ29_9FIRM</name>
<dbReference type="PANTHER" id="PTHR12001:SF69">
    <property type="entry name" value="ALL TRANS-POLYPRENYL-DIPHOSPHATE SYNTHASE PDSS1"/>
    <property type="match status" value="1"/>
</dbReference>
<dbReference type="CDD" id="cd00685">
    <property type="entry name" value="Trans_IPPS_HT"/>
    <property type="match status" value="1"/>
</dbReference>
<dbReference type="SFLD" id="SFLDS00005">
    <property type="entry name" value="Isoprenoid_Synthase_Type_I"/>
    <property type="match status" value="1"/>
</dbReference>
<evidence type="ECO:0008006" key="9">
    <source>
        <dbReference type="Google" id="ProtNLM"/>
    </source>
</evidence>
<evidence type="ECO:0000256" key="6">
    <source>
        <dbReference type="RuleBase" id="RU004466"/>
    </source>
</evidence>
<dbReference type="PANTHER" id="PTHR12001">
    <property type="entry name" value="GERANYLGERANYL PYROPHOSPHATE SYNTHASE"/>
    <property type="match status" value="1"/>
</dbReference>
<dbReference type="InterPro" id="IPR008949">
    <property type="entry name" value="Isoprenoid_synthase_dom_sf"/>
</dbReference>
<dbReference type="Pfam" id="PF00348">
    <property type="entry name" value="polyprenyl_synt"/>
    <property type="match status" value="1"/>
</dbReference>
<evidence type="ECO:0000256" key="3">
    <source>
        <dbReference type="ARBA" id="ARBA00022679"/>
    </source>
</evidence>
<gene>
    <name evidence="7" type="ORF">DDZ44_11740</name>
</gene>
<accession>A0A354YZ29</accession>
<comment type="caution">
    <text evidence="7">The sequence shown here is derived from an EMBL/GenBank/DDBJ whole genome shotgun (WGS) entry which is preliminary data.</text>
</comment>
<dbReference type="PROSITE" id="PS00444">
    <property type="entry name" value="POLYPRENYL_SYNTHASE_2"/>
    <property type="match status" value="1"/>
</dbReference>
<dbReference type="GO" id="GO:0004659">
    <property type="term" value="F:prenyltransferase activity"/>
    <property type="evidence" value="ECO:0007669"/>
    <property type="project" value="InterPro"/>
</dbReference>
<sequence length="317" mass="35669">MREVLSTGNPQVEPIIDYLLESSGKMLRPRLLYLAASPYPHDPLMVRDMCVAVELIHLASLVHDDVIDQALTRRGQESINSRYNNKTSVLTGDLLFATAFNLINQHPFPRVMDQITRTIQLMCQGEIKQLSLAFDLDISEEDYYEKSYSKTACLFACSCRVGAWISSMPEKNASLLEDYGLYLGYAYQIIDDILDLVADSQALGKPAGNDLKEGNITLPLIYALKTKEYGSLLRKILAADYSQLDTRELKTILLDSGAIEYARSISRQFLQKALASLELFPVGPAIKEMKNIALFIMEEYYARLSYVNEGELVKVVN</sequence>
<organism evidence="7 8">
    <name type="scientific">Syntrophomonas wolfei</name>
    <dbReference type="NCBI Taxonomy" id="863"/>
    <lineage>
        <taxon>Bacteria</taxon>
        <taxon>Bacillati</taxon>
        <taxon>Bacillota</taxon>
        <taxon>Clostridia</taxon>
        <taxon>Eubacteriales</taxon>
        <taxon>Syntrophomonadaceae</taxon>
        <taxon>Syntrophomonas</taxon>
    </lineage>
</organism>
<dbReference type="GO" id="GO:0008299">
    <property type="term" value="P:isoprenoid biosynthetic process"/>
    <property type="evidence" value="ECO:0007669"/>
    <property type="project" value="InterPro"/>
</dbReference>
<protein>
    <recommendedName>
        <fullName evidence="9">Heptaprenyl diphosphate synthase</fullName>
    </recommendedName>
</protein>
<evidence type="ECO:0000313" key="7">
    <source>
        <dbReference type="EMBL" id="HBK54598.1"/>
    </source>
</evidence>
<dbReference type="InterPro" id="IPR033749">
    <property type="entry name" value="Polyprenyl_synt_CS"/>
</dbReference>
<dbReference type="InterPro" id="IPR000092">
    <property type="entry name" value="Polyprenyl_synt"/>
</dbReference>
<keyword evidence="5" id="KW-0460">Magnesium</keyword>
<dbReference type="GO" id="GO:0046872">
    <property type="term" value="F:metal ion binding"/>
    <property type="evidence" value="ECO:0007669"/>
    <property type="project" value="UniProtKB-KW"/>
</dbReference>
<dbReference type="PROSITE" id="PS00723">
    <property type="entry name" value="POLYPRENYL_SYNTHASE_1"/>
    <property type="match status" value="1"/>
</dbReference>
<evidence type="ECO:0000256" key="5">
    <source>
        <dbReference type="ARBA" id="ARBA00022842"/>
    </source>
</evidence>
<evidence type="ECO:0000256" key="1">
    <source>
        <dbReference type="ARBA" id="ARBA00001946"/>
    </source>
</evidence>
<dbReference type="AlphaFoldDB" id="A0A354YZ29"/>
<comment type="similarity">
    <text evidence="2 6">Belongs to the FPP/GGPP synthase family.</text>
</comment>
<dbReference type="EMBL" id="DNZF01000253">
    <property type="protein sequence ID" value="HBK54598.1"/>
    <property type="molecule type" value="Genomic_DNA"/>
</dbReference>
<dbReference type="Proteomes" id="UP000263273">
    <property type="component" value="Unassembled WGS sequence"/>
</dbReference>
<dbReference type="SUPFAM" id="SSF48576">
    <property type="entry name" value="Terpenoid synthases"/>
    <property type="match status" value="1"/>
</dbReference>
<dbReference type="STRING" id="378794.GCA_001570625_01139"/>
<keyword evidence="4" id="KW-0479">Metal-binding</keyword>
<evidence type="ECO:0000256" key="2">
    <source>
        <dbReference type="ARBA" id="ARBA00006706"/>
    </source>
</evidence>
<proteinExistence type="inferred from homology"/>
<dbReference type="Gene3D" id="1.10.600.10">
    <property type="entry name" value="Farnesyl Diphosphate Synthase"/>
    <property type="match status" value="1"/>
</dbReference>
<reference evidence="7 8" key="1">
    <citation type="journal article" date="2018" name="Nat. Biotechnol.">
        <title>A standardized bacterial taxonomy based on genome phylogeny substantially revises the tree of life.</title>
        <authorList>
            <person name="Parks D.H."/>
            <person name="Chuvochina M."/>
            <person name="Waite D.W."/>
            <person name="Rinke C."/>
            <person name="Skarshewski A."/>
            <person name="Chaumeil P.A."/>
            <person name="Hugenholtz P."/>
        </authorList>
    </citation>
    <scope>NUCLEOTIDE SEQUENCE [LARGE SCALE GENOMIC DNA]</scope>
    <source>
        <strain evidence="7">UBA10948</strain>
    </source>
</reference>
<comment type="cofactor">
    <cofactor evidence="1">
        <name>Mg(2+)</name>
        <dbReference type="ChEBI" id="CHEBI:18420"/>
    </cofactor>
</comment>